<evidence type="ECO:0000313" key="2">
    <source>
        <dbReference type="Proteomes" id="UP000824469"/>
    </source>
</evidence>
<name>A0AA38FII2_TAXCH</name>
<reference evidence="1 2" key="1">
    <citation type="journal article" date="2021" name="Nat. Plants">
        <title>The Taxus genome provides insights into paclitaxel biosynthesis.</title>
        <authorList>
            <person name="Xiong X."/>
            <person name="Gou J."/>
            <person name="Liao Q."/>
            <person name="Li Y."/>
            <person name="Zhou Q."/>
            <person name="Bi G."/>
            <person name="Li C."/>
            <person name="Du R."/>
            <person name="Wang X."/>
            <person name="Sun T."/>
            <person name="Guo L."/>
            <person name="Liang H."/>
            <person name="Lu P."/>
            <person name="Wu Y."/>
            <person name="Zhang Z."/>
            <person name="Ro D.K."/>
            <person name="Shang Y."/>
            <person name="Huang S."/>
            <person name="Yan J."/>
        </authorList>
    </citation>
    <scope>NUCLEOTIDE SEQUENCE [LARGE SCALE GENOMIC DNA]</scope>
    <source>
        <strain evidence="1">Ta-2019</strain>
    </source>
</reference>
<feature type="non-terminal residue" evidence="1">
    <location>
        <position position="128"/>
    </location>
</feature>
<proteinExistence type="predicted"/>
<organism evidence="1 2">
    <name type="scientific">Taxus chinensis</name>
    <name type="common">Chinese yew</name>
    <name type="synonym">Taxus wallichiana var. chinensis</name>
    <dbReference type="NCBI Taxonomy" id="29808"/>
    <lineage>
        <taxon>Eukaryota</taxon>
        <taxon>Viridiplantae</taxon>
        <taxon>Streptophyta</taxon>
        <taxon>Embryophyta</taxon>
        <taxon>Tracheophyta</taxon>
        <taxon>Spermatophyta</taxon>
        <taxon>Pinopsida</taxon>
        <taxon>Pinidae</taxon>
        <taxon>Conifers II</taxon>
        <taxon>Cupressales</taxon>
        <taxon>Taxaceae</taxon>
        <taxon>Taxus</taxon>
    </lineage>
</organism>
<accession>A0AA38FII2</accession>
<dbReference type="AlphaFoldDB" id="A0AA38FII2"/>
<dbReference type="Proteomes" id="UP000824469">
    <property type="component" value="Unassembled WGS sequence"/>
</dbReference>
<evidence type="ECO:0000313" key="1">
    <source>
        <dbReference type="EMBL" id="KAH9303775.1"/>
    </source>
</evidence>
<sequence length="128" mass="15063">MMDAQEELIFMSEACEDSYKEEIEYEYEYFMDGENKWSSRDEEPQIEVKNNDGKSIQRTLLNDNNMFKSDFAGIKGSLAKESMMDERSRKDPMTEGKQGMHLKAFRHEGIKDVQNLLHQMGNFFPFPK</sequence>
<dbReference type="EMBL" id="JAHRHJ020000008">
    <property type="protein sequence ID" value="KAH9303775.1"/>
    <property type="molecule type" value="Genomic_DNA"/>
</dbReference>
<protein>
    <submittedName>
        <fullName evidence="1">Uncharacterized protein</fullName>
    </submittedName>
</protein>
<comment type="caution">
    <text evidence="1">The sequence shown here is derived from an EMBL/GenBank/DDBJ whole genome shotgun (WGS) entry which is preliminary data.</text>
</comment>
<keyword evidence="2" id="KW-1185">Reference proteome</keyword>
<gene>
    <name evidence="1" type="ORF">KI387_008179</name>
</gene>